<keyword evidence="2" id="KW-0812">Transmembrane</keyword>
<feature type="region of interest" description="Disordered" evidence="1">
    <location>
        <begin position="1"/>
        <end position="29"/>
    </location>
</feature>
<evidence type="ECO:0000313" key="4">
    <source>
        <dbReference type="Proteomes" id="UP001169764"/>
    </source>
</evidence>
<gene>
    <name evidence="3" type="ORF">Q4F19_16720</name>
</gene>
<feature type="transmembrane region" description="Helical" evidence="2">
    <location>
        <begin position="41"/>
        <end position="62"/>
    </location>
</feature>
<accession>A0ABT8YCH8</accession>
<protein>
    <submittedName>
        <fullName evidence="3">Uncharacterized protein</fullName>
    </submittedName>
</protein>
<comment type="caution">
    <text evidence="3">The sequence shown here is derived from an EMBL/GenBank/DDBJ whole genome shotgun (WGS) entry which is preliminary data.</text>
</comment>
<organism evidence="3 4">
    <name type="scientific">Sphingomonas natans</name>
    <dbReference type="NCBI Taxonomy" id="3063330"/>
    <lineage>
        <taxon>Bacteria</taxon>
        <taxon>Pseudomonadati</taxon>
        <taxon>Pseudomonadota</taxon>
        <taxon>Alphaproteobacteria</taxon>
        <taxon>Sphingomonadales</taxon>
        <taxon>Sphingomonadaceae</taxon>
        <taxon>Sphingomonas</taxon>
    </lineage>
</organism>
<dbReference type="Proteomes" id="UP001169764">
    <property type="component" value="Unassembled WGS sequence"/>
</dbReference>
<keyword evidence="2" id="KW-1133">Transmembrane helix</keyword>
<evidence type="ECO:0000256" key="1">
    <source>
        <dbReference type="SAM" id="MobiDB-lite"/>
    </source>
</evidence>
<keyword evidence="4" id="KW-1185">Reference proteome</keyword>
<dbReference type="EMBL" id="JAUOTP010000008">
    <property type="protein sequence ID" value="MDO6416035.1"/>
    <property type="molecule type" value="Genomic_DNA"/>
</dbReference>
<evidence type="ECO:0000313" key="3">
    <source>
        <dbReference type="EMBL" id="MDO6416035.1"/>
    </source>
</evidence>
<name>A0ABT8YCH8_9SPHN</name>
<reference evidence="3" key="1">
    <citation type="submission" date="2023-07" db="EMBL/GenBank/DDBJ databases">
        <authorList>
            <person name="Kim M."/>
        </authorList>
    </citation>
    <scope>NUCLEOTIDE SEQUENCE</scope>
    <source>
        <strain evidence="3">BIUV-7</strain>
    </source>
</reference>
<evidence type="ECO:0000256" key="2">
    <source>
        <dbReference type="SAM" id="Phobius"/>
    </source>
</evidence>
<proteinExistence type="predicted"/>
<keyword evidence="2" id="KW-0472">Membrane</keyword>
<sequence length="99" mass="11317">MARKGDCAARHNGVSMPTMQHREDQTPPSRPAWHYVIRRTLVWASFVSLLMWAVLLSLIFTGHTKIIWTVEKAAHVTERVVRKAHREVGRLQGDHGRAP</sequence>